<feature type="compositionally biased region" description="Low complexity" evidence="1">
    <location>
        <begin position="44"/>
        <end position="67"/>
    </location>
</feature>
<organism evidence="4 5">
    <name type="scientific">Microbacterium sediminicola</name>
    <dbReference type="NCBI Taxonomy" id="415210"/>
    <lineage>
        <taxon>Bacteria</taxon>
        <taxon>Bacillati</taxon>
        <taxon>Actinomycetota</taxon>
        <taxon>Actinomycetes</taxon>
        <taxon>Micrococcales</taxon>
        <taxon>Microbacteriaceae</taxon>
        <taxon>Microbacterium</taxon>
    </lineage>
</organism>
<dbReference type="Gene3D" id="3.10.450.50">
    <property type="match status" value="1"/>
</dbReference>
<dbReference type="EMBL" id="BAAAPL010000001">
    <property type="protein sequence ID" value="GAA1699658.1"/>
    <property type="molecule type" value="Genomic_DNA"/>
</dbReference>
<gene>
    <name evidence="4" type="ORF">GCM10009808_16580</name>
</gene>
<feature type="domain" description="DUF2510" evidence="3">
    <location>
        <begin position="6"/>
        <end position="34"/>
    </location>
</feature>
<evidence type="ECO:0000259" key="3">
    <source>
        <dbReference type="Pfam" id="PF10708"/>
    </source>
</evidence>
<comment type="caution">
    <text evidence="4">The sequence shown here is derived from an EMBL/GenBank/DDBJ whole genome shotgun (WGS) entry which is preliminary data.</text>
</comment>
<dbReference type="InterPro" id="IPR032710">
    <property type="entry name" value="NTF2-like_dom_sf"/>
</dbReference>
<keyword evidence="2" id="KW-0812">Transmembrane</keyword>
<dbReference type="InterPro" id="IPR018929">
    <property type="entry name" value="DUF2510"/>
</dbReference>
<keyword evidence="2" id="KW-0472">Membrane</keyword>
<dbReference type="Pfam" id="PF10708">
    <property type="entry name" value="DUF2510"/>
    <property type="match status" value="1"/>
</dbReference>
<keyword evidence="2" id="KW-1133">Transmembrane helix</keyword>
<accession>A0ABP4U5S6</accession>
<sequence>MAQTPPGWYDDGHGALRWWDGSQWSEFTHPQPQGMDVWRPTRNAPVPEASAEPAASTLEPPATPEEPTQAGIFAAATEPQRSRTWIAWLVVGIGMLLIVVLAAVLIPLAILGFGRVDAQSAQPQSGEEAAVVAAITGFDEAWQTSDCELFADVTTESIRAATGIVDCAEFVARTEAFRQWYSDYEIVVTDISATGTDEYTVLTHEQFQTHFENDGTPLDPPIEEFVIYEYTLVPDDNGWAIYDLVSAQ</sequence>
<evidence type="ECO:0000256" key="2">
    <source>
        <dbReference type="SAM" id="Phobius"/>
    </source>
</evidence>
<keyword evidence="5" id="KW-1185">Reference proteome</keyword>
<evidence type="ECO:0000313" key="5">
    <source>
        <dbReference type="Proteomes" id="UP001501690"/>
    </source>
</evidence>
<feature type="transmembrane region" description="Helical" evidence="2">
    <location>
        <begin position="85"/>
        <end position="113"/>
    </location>
</feature>
<evidence type="ECO:0000256" key="1">
    <source>
        <dbReference type="SAM" id="MobiDB-lite"/>
    </source>
</evidence>
<dbReference type="RefSeq" id="WP_344071330.1">
    <property type="nucleotide sequence ID" value="NZ_BAAAPL010000001.1"/>
</dbReference>
<proteinExistence type="predicted"/>
<evidence type="ECO:0000313" key="4">
    <source>
        <dbReference type="EMBL" id="GAA1699658.1"/>
    </source>
</evidence>
<feature type="region of interest" description="Disordered" evidence="1">
    <location>
        <begin position="42"/>
        <end position="67"/>
    </location>
</feature>
<dbReference type="Proteomes" id="UP001501690">
    <property type="component" value="Unassembled WGS sequence"/>
</dbReference>
<name>A0ABP4U5S6_9MICO</name>
<dbReference type="SUPFAM" id="SSF54427">
    <property type="entry name" value="NTF2-like"/>
    <property type="match status" value="1"/>
</dbReference>
<reference evidence="5" key="1">
    <citation type="journal article" date="2019" name="Int. J. Syst. Evol. Microbiol.">
        <title>The Global Catalogue of Microorganisms (GCM) 10K type strain sequencing project: providing services to taxonomists for standard genome sequencing and annotation.</title>
        <authorList>
            <consortium name="The Broad Institute Genomics Platform"/>
            <consortium name="The Broad Institute Genome Sequencing Center for Infectious Disease"/>
            <person name="Wu L."/>
            <person name="Ma J."/>
        </authorList>
    </citation>
    <scope>NUCLEOTIDE SEQUENCE [LARGE SCALE GENOMIC DNA]</scope>
    <source>
        <strain evidence="5">JCM 15577</strain>
    </source>
</reference>
<protein>
    <recommendedName>
        <fullName evidence="3">DUF2510 domain-containing protein</fullName>
    </recommendedName>
</protein>